<accession>A0ABP3YTA5</accession>
<dbReference type="Proteomes" id="UP001499967">
    <property type="component" value="Unassembled WGS sequence"/>
</dbReference>
<evidence type="ECO:0000313" key="4">
    <source>
        <dbReference type="Proteomes" id="UP001499967"/>
    </source>
</evidence>
<proteinExistence type="predicted"/>
<dbReference type="PROSITE" id="PS50966">
    <property type="entry name" value="ZF_SWIM"/>
    <property type="match status" value="1"/>
</dbReference>
<reference evidence="4" key="1">
    <citation type="journal article" date="2019" name="Int. J. Syst. Evol. Microbiol.">
        <title>The Global Catalogue of Microorganisms (GCM) 10K type strain sequencing project: providing services to taxonomists for standard genome sequencing and annotation.</title>
        <authorList>
            <consortium name="The Broad Institute Genomics Platform"/>
            <consortium name="The Broad Institute Genome Sequencing Center for Infectious Disease"/>
            <person name="Wu L."/>
            <person name="Ma J."/>
        </authorList>
    </citation>
    <scope>NUCLEOTIDE SEQUENCE [LARGE SCALE GENOMIC DNA]</scope>
    <source>
        <strain evidence="4">JCM 11117</strain>
    </source>
</reference>
<keyword evidence="1" id="KW-0862">Zinc</keyword>
<organism evidence="3 4">
    <name type="scientific">Pseudonocardia zijingensis</name>
    <dbReference type="NCBI Taxonomy" id="153376"/>
    <lineage>
        <taxon>Bacteria</taxon>
        <taxon>Bacillati</taxon>
        <taxon>Actinomycetota</taxon>
        <taxon>Actinomycetes</taxon>
        <taxon>Pseudonocardiales</taxon>
        <taxon>Pseudonocardiaceae</taxon>
        <taxon>Pseudonocardia</taxon>
    </lineage>
</organism>
<protein>
    <submittedName>
        <fullName evidence="3">SWIM zinc finger family protein</fullName>
    </submittedName>
</protein>
<gene>
    <name evidence="3" type="ORF">GCM10009559_73310</name>
</gene>
<dbReference type="EMBL" id="BAAAHP010000279">
    <property type="protein sequence ID" value="GAA0905366.1"/>
    <property type="molecule type" value="Genomic_DNA"/>
</dbReference>
<dbReference type="InterPro" id="IPR007527">
    <property type="entry name" value="Znf_SWIM"/>
</dbReference>
<keyword evidence="1" id="KW-0479">Metal-binding</keyword>
<dbReference type="RefSeq" id="WP_343946423.1">
    <property type="nucleotide sequence ID" value="NZ_BAAAHP010000279.1"/>
</dbReference>
<comment type="caution">
    <text evidence="3">The sequence shown here is derived from an EMBL/GenBank/DDBJ whole genome shotgun (WGS) entry which is preliminary data.</text>
</comment>
<keyword evidence="4" id="KW-1185">Reference proteome</keyword>
<dbReference type="PANTHER" id="PTHR38133">
    <property type="entry name" value="SLR1429 PROTEIN"/>
    <property type="match status" value="1"/>
</dbReference>
<feature type="domain" description="SWIM-type" evidence="2">
    <location>
        <begin position="134"/>
        <end position="172"/>
    </location>
</feature>
<evidence type="ECO:0000256" key="1">
    <source>
        <dbReference type="PROSITE-ProRule" id="PRU00325"/>
    </source>
</evidence>
<name>A0ABP3YTA5_9PSEU</name>
<dbReference type="PANTHER" id="PTHR38133:SF1">
    <property type="entry name" value="SLR1429 PROTEIN"/>
    <property type="match status" value="1"/>
</dbReference>
<evidence type="ECO:0000313" key="3">
    <source>
        <dbReference type="EMBL" id="GAA0905366.1"/>
    </source>
</evidence>
<keyword evidence="1" id="KW-0863">Zinc-finger</keyword>
<dbReference type="Pfam" id="PF04434">
    <property type="entry name" value="SWIM"/>
    <property type="match status" value="1"/>
</dbReference>
<evidence type="ECO:0000259" key="2">
    <source>
        <dbReference type="PROSITE" id="PS50966"/>
    </source>
</evidence>
<sequence length="270" mass="29517">MPDPDPFWWRDAQPARPRKVEGGIQIHSTRGQVARTWWSKRFISVLEQLGVGGRLSRGRSYARAGQIVSLDVDVGGAVAQVQGSRPQPYRVRLGVPAFGKAEWAAVAQALADDASYAAALLNGEMPRDIERVFETVGLSLFPATERDLAMDCSCPDFAVPCKHLAAVCYVLAERFDADPFQILALRGRQRDELLEELRVRRSAAAPTQGADLAGVMDRFWTAAALPEQLAGPRTPPDALLDQVPPFPIEVRGHPVSELLRPAYRALGAAE</sequence>